<dbReference type="Gene3D" id="3.20.20.70">
    <property type="entry name" value="Aldolase class I"/>
    <property type="match status" value="1"/>
</dbReference>
<evidence type="ECO:0000256" key="3">
    <source>
        <dbReference type="ARBA" id="ARBA00007571"/>
    </source>
</evidence>
<feature type="domain" description="N-(5'phosphoribosyl) anthranilate isomerase (PRAI)" evidence="11">
    <location>
        <begin position="6"/>
        <end position="202"/>
    </location>
</feature>
<dbReference type="InterPro" id="IPR013785">
    <property type="entry name" value="Aldolase_TIM"/>
</dbReference>
<dbReference type="InterPro" id="IPR011060">
    <property type="entry name" value="RibuloseP-bd_barrel"/>
</dbReference>
<dbReference type="EMBL" id="QSLN01000026">
    <property type="protein sequence ID" value="RDV80930.1"/>
    <property type="molecule type" value="Genomic_DNA"/>
</dbReference>
<proteinExistence type="inferred from homology"/>
<dbReference type="AlphaFoldDB" id="A0A3D8P127"/>
<accession>A0A3D8P127</accession>
<dbReference type="Pfam" id="PF00697">
    <property type="entry name" value="PRAI"/>
    <property type="match status" value="1"/>
</dbReference>
<keyword evidence="8 10" id="KW-0057">Aromatic amino acid biosynthesis</keyword>
<keyword evidence="7 10" id="KW-0822">Tryptophan biosynthesis</keyword>
<keyword evidence="6 10" id="KW-0028">Amino-acid biosynthesis</keyword>
<evidence type="ECO:0000256" key="5">
    <source>
        <dbReference type="ARBA" id="ARBA00022272"/>
    </source>
</evidence>
<evidence type="ECO:0000256" key="10">
    <source>
        <dbReference type="HAMAP-Rule" id="MF_00135"/>
    </source>
</evidence>
<evidence type="ECO:0000256" key="8">
    <source>
        <dbReference type="ARBA" id="ARBA00023141"/>
    </source>
</evidence>
<dbReference type="PANTHER" id="PTHR42894">
    <property type="entry name" value="N-(5'-PHOSPHORIBOSYL)ANTHRANILATE ISOMERASE"/>
    <property type="match status" value="1"/>
</dbReference>
<dbReference type="HAMAP" id="MF_00135">
    <property type="entry name" value="PRAI"/>
    <property type="match status" value="1"/>
</dbReference>
<evidence type="ECO:0000313" key="12">
    <source>
        <dbReference type="EMBL" id="RDV80930.1"/>
    </source>
</evidence>
<dbReference type="UniPathway" id="UPA00035">
    <property type="reaction ID" value="UER00042"/>
</dbReference>
<dbReference type="SUPFAM" id="SSF51366">
    <property type="entry name" value="Ribulose-phoshate binding barrel"/>
    <property type="match status" value="1"/>
</dbReference>
<dbReference type="InterPro" id="IPR044643">
    <property type="entry name" value="TrpF_fam"/>
</dbReference>
<comment type="catalytic activity">
    <reaction evidence="1 10">
        <text>N-(5-phospho-beta-D-ribosyl)anthranilate = 1-(2-carboxyphenylamino)-1-deoxy-D-ribulose 5-phosphate</text>
        <dbReference type="Rhea" id="RHEA:21540"/>
        <dbReference type="ChEBI" id="CHEBI:18277"/>
        <dbReference type="ChEBI" id="CHEBI:58613"/>
        <dbReference type="EC" id="5.3.1.24"/>
    </reaction>
</comment>
<evidence type="ECO:0000256" key="2">
    <source>
        <dbReference type="ARBA" id="ARBA00004664"/>
    </source>
</evidence>
<evidence type="ECO:0000256" key="9">
    <source>
        <dbReference type="ARBA" id="ARBA00023235"/>
    </source>
</evidence>
<dbReference type="Proteomes" id="UP000256329">
    <property type="component" value="Unassembled WGS sequence"/>
</dbReference>
<sequence>MSRVRVKICGIKDREAAFAAVEAGADALGFVFAPSSRQVTPSLAREVLASLPPFVAAVGVFVDAPLEIVRELAEELRLSAVQLHGWETPEYLQKLKALTRVAVIKAFRVATPDDLLGVEEYPADAYLFDTRVEGQMGGTGKSFDWEMLRGRSFRAPVILAGGLSPENVELAIRTVRPYAVDVSSGVETEGRKDPAKIRAFIARVKEACL</sequence>
<protein>
    <recommendedName>
        <fullName evidence="5 10">N-(5'-phosphoribosyl)anthranilate isomerase</fullName>
        <shortName evidence="10">PRAI</shortName>
        <ecNumber evidence="4 10">5.3.1.24</ecNumber>
    </recommendedName>
</protein>
<dbReference type="CDD" id="cd00405">
    <property type="entry name" value="PRAI"/>
    <property type="match status" value="1"/>
</dbReference>
<dbReference type="GO" id="GO:0004640">
    <property type="term" value="F:phosphoribosylanthranilate isomerase activity"/>
    <property type="evidence" value="ECO:0007669"/>
    <property type="project" value="UniProtKB-UniRule"/>
</dbReference>
<keyword evidence="13" id="KW-1185">Reference proteome</keyword>
<evidence type="ECO:0000256" key="6">
    <source>
        <dbReference type="ARBA" id="ARBA00022605"/>
    </source>
</evidence>
<dbReference type="NCBIfam" id="NF002298">
    <property type="entry name" value="PRK01222.1-4"/>
    <property type="match status" value="1"/>
</dbReference>
<dbReference type="RefSeq" id="WP_115793360.1">
    <property type="nucleotide sequence ID" value="NZ_QSLN01000026.1"/>
</dbReference>
<evidence type="ECO:0000256" key="1">
    <source>
        <dbReference type="ARBA" id="ARBA00001164"/>
    </source>
</evidence>
<evidence type="ECO:0000259" key="11">
    <source>
        <dbReference type="Pfam" id="PF00697"/>
    </source>
</evidence>
<comment type="caution">
    <text evidence="12">The sequence shown here is derived from an EMBL/GenBank/DDBJ whole genome shotgun (WGS) entry which is preliminary data.</text>
</comment>
<organism evidence="12 13">
    <name type="scientific">Ammonifex thiophilus</name>
    <dbReference type="NCBI Taxonomy" id="444093"/>
    <lineage>
        <taxon>Bacteria</taxon>
        <taxon>Bacillati</taxon>
        <taxon>Bacillota</taxon>
        <taxon>Clostridia</taxon>
        <taxon>Thermoanaerobacterales</taxon>
        <taxon>Thermoanaerobacteraceae</taxon>
        <taxon>Ammonifex</taxon>
    </lineage>
</organism>
<dbReference type="GO" id="GO:0000162">
    <property type="term" value="P:L-tryptophan biosynthetic process"/>
    <property type="evidence" value="ECO:0007669"/>
    <property type="project" value="UniProtKB-UniRule"/>
</dbReference>
<comment type="similarity">
    <text evidence="3 10">Belongs to the TrpF family.</text>
</comment>
<gene>
    <name evidence="10" type="primary">trpF</name>
    <name evidence="12" type="ORF">DXX99_10110</name>
</gene>
<dbReference type="PANTHER" id="PTHR42894:SF1">
    <property type="entry name" value="N-(5'-PHOSPHORIBOSYL)ANTHRANILATE ISOMERASE"/>
    <property type="match status" value="1"/>
</dbReference>
<dbReference type="InterPro" id="IPR001240">
    <property type="entry name" value="PRAI_dom"/>
</dbReference>
<comment type="pathway">
    <text evidence="2 10">Amino-acid biosynthesis; L-tryptophan biosynthesis; L-tryptophan from chorismate: step 3/5.</text>
</comment>
<reference evidence="12 13" key="1">
    <citation type="submission" date="2018-08" db="EMBL/GenBank/DDBJ databases">
        <title>Form III RuBisCO-mediated autotrophy in Thermodesulfobium bacteria.</title>
        <authorList>
            <person name="Toshchakov S.V."/>
            <person name="Kublanov I.V."/>
            <person name="Frolov E."/>
            <person name="Bonch-Osmolovskaya E.A."/>
            <person name="Tourova T.P."/>
            <person name="Chernych N.A."/>
            <person name="Lebedinsky A.V."/>
        </authorList>
    </citation>
    <scope>NUCLEOTIDE SEQUENCE [LARGE SCALE GENOMIC DNA]</scope>
    <source>
        <strain evidence="12 13">SR</strain>
    </source>
</reference>
<name>A0A3D8P127_9THEO</name>
<evidence type="ECO:0000256" key="4">
    <source>
        <dbReference type="ARBA" id="ARBA00012572"/>
    </source>
</evidence>
<dbReference type="EC" id="5.3.1.24" evidence="4 10"/>
<dbReference type="FunFam" id="3.20.20.70:FF:000075">
    <property type="entry name" value="Tryptophan biosynthesis protein TRP1"/>
    <property type="match status" value="1"/>
</dbReference>
<evidence type="ECO:0000313" key="13">
    <source>
        <dbReference type="Proteomes" id="UP000256329"/>
    </source>
</evidence>
<keyword evidence="9 10" id="KW-0413">Isomerase</keyword>
<dbReference type="OrthoDB" id="9786954at2"/>
<evidence type="ECO:0000256" key="7">
    <source>
        <dbReference type="ARBA" id="ARBA00022822"/>
    </source>
</evidence>